<evidence type="ECO:0000313" key="2">
    <source>
        <dbReference type="EMBL" id="GAA3555928.1"/>
    </source>
</evidence>
<dbReference type="Proteomes" id="UP001500954">
    <property type="component" value="Unassembled WGS sequence"/>
</dbReference>
<proteinExistence type="predicted"/>
<keyword evidence="1" id="KW-0175">Coiled coil</keyword>
<keyword evidence="3" id="KW-1185">Reference proteome</keyword>
<reference evidence="3" key="1">
    <citation type="journal article" date="2019" name="Int. J. Syst. Evol. Microbiol.">
        <title>The Global Catalogue of Microorganisms (GCM) 10K type strain sequencing project: providing services to taxonomists for standard genome sequencing and annotation.</title>
        <authorList>
            <consortium name="The Broad Institute Genomics Platform"/>
            <consortium name="The Broad Institute Genome Sequencing Center for Infectious Disease"/>
            <person name="Wu L."/>
            <person name="Ma J."/>
        </authorList>
    </citation>
    <scope>NUCLEOTIDE SEQUENCE [LARGE SCALE GENOMIC DNA]</scope>
    <source>
        <strain evidence="3">JCM 17111</strain>
    </source>
</reference>
<dbReference type="EMBL" id="BAABCY010000015">
    <property type="protein sequence ID" value="GAA3555928.1"/>
    <property type="molecule type" value="Genomic_DNA"/>
</dbReference>
<protein>
    <submittedName>
        <fullName evidence="2">Uncharacterized protein</fullName>
    </submittedName>
</protein>
<sequence length="145" mass="17194">MLNKELIPTTRIQENIKRTITELKNTKLEYVEVKLKKQKEVTDLKKSINNLTHKKKNCELEKAKRAKLRLELIDIENHINEINLKIEAKRILLNPENNLLKQISIMKDNYKSFSKDERRIPNLRAMAYEVSKELDEIIKHVSAVY</sequence>
<accession>A0ABP6WUT1</accession>
<dbReference type="RefSeq" id="WP_345004092.1">
    <property type="nucleotide sequence ID" value="NZ_BAABCY010000015.1"/>
</dbReference>
<name>A0ABP6WUT1_9FLAO</name>
<organism evidence="2 3">
    <name type="scientific">Snuella lapsa</name>
    <dbReference type="NCBI Taxonomy" id="870481"/>
    <lineage>
        <taxon>Bacteria</taxon>
        <taxon>Pseudomonadati</taxon>
        <taxon>Bacteroidota</taxon>
        <taxon>Flavobacteriia</taxon>
        <taxon>Flavobacteriales</taxon>
        <taxon>Flavobacteriaceae</taxon>
        <taxon>Snuella</taxon>
    </lineage>
</organism>
<evidence type="ECO:0000256" key="1">
    <source>
        <dbReference type="SAM" id="Coils"/>
    </source>
</evidence>
<gene>
    <name evidence="2" type="ORF">GCM10022395_04100</name>
</gene>
<evidence type="ECO:0000313" key="3">
    <source>
        <dbReference type="Proteomes" id="UP001500954"/>
    </source>
</evidence>
<feature type="coiled-coil region" evidence="1">
    <location>
        <begin position="41"/>
        <end position="85"/>
    </location>
</feature>
<comment type="caution">
    <text evidence="2">The sequence shown here is derived from an EMBL/GenBank/DDBJ whole genome shotgun (WGS) entry which is preliminary data.</text>
</comment>